<dbReference type="Pfam" id="PF14311">
    <property type="entry name" value="DUF4379"/>
    <property type="match status" value="11"/>
</dbReference>
<feature type="domain" description="Treble clef zinc finger" evidence="2">
    <location>
        <begin position="125"/>
        <end position="180"/>
    </location>
</feature>
<feature type="domain" description="Treble clef zinc finger" evidence="2">
    <location>
        <begin position="195"/>
        <end position="250"/>
    </location>
</feature>
<dbReference type="STRING" id="1190417.SAMN05660690_4112"/>
<reference evidence="4" key="1">
    <citation type="submission" date="2016-10" db="EMBL/GenBank/DDBJ databases">
        <authorList>
            <person name="Varghese N."/>
            <person name="Submissions S."/>
        </authorList>
    </citation>
    <scope>NUCLEOTIDE SEQUENCE [LARGE SCALE GENOMIC DNA]</scope>
    <source>
        <strain evidence="4">DSM 45421</strain>
    </source>
</reference>
<dbReference type="EMBL" id="FMZF01000007">
    <property type="protein sequence ID" value="SDD37632.1"/>
    <property type="molecule type" value="Genomic_DNA"/>
</dbReference>
<protein>
    <submittedName>
        <fullName evidence="3">Probable Zinc-ribbon domain-containing protein</fullName>
    </submittedName>
</protein>
<dbReference type="InterPro" id="IPR025487">
    <property type="entry name" value="DUF4379"/>
</dbReference>
<dbReference type="AlphaFoldDB" id="A0A1G6U8A6"/>
<feature type="domain" description="Treble clef zinc finger" evidence="2">
    <location>
        <begin position="334"/>
        <end position="390"/>
    </location>
</feature>
<feature type="domain" description="Treble clef zinc finger" evidence="2">
    <location>
        <begin position="7"/>
        <end position="41"/>
    </location>
</feature>
<feature type="domain" description="Treble clef zinc finger" evidence="2">
    <location>
        <begin position="546"/>
        <end position="601"/>
    </location>
</feature>
<feature type="domain" description="Treble clef zinc finger" evidence="2">
    <location>
        <begin position="476"/>
        <end position="532"/>
    </location>
</feature>
<feature type="domain" description="Treble clef zinc finger" evidence="2">
    <location>
        <begin position="687"/>
        <end position="741"/>
    </location>
</feature>
<keyword evidence="4" id="KW-1185">Reference proteome</keyword>
<proteinExistence type="predicted"/>
<evidence type="ECO:0000313" key="3">
    <source>
        <dbReference type="EMBL" id="SDD37632.1"/>
    </source>
</evidence>
<feature type="region of interest" description="Disordered" evidence="1">
    <location>
        <begin position="898"/>
        <end position="919"/>
    </location>
</feature>
<feature type="domain" description="Treble clef zinc finger" evidence="2">
    <location>
        <begin position="55"/>
        <end position="110"/>
    </location>
</feature>
<feature type="domain" description="Treble clef zinc finger" evidence="2">
    <location>
        <begin position="616"/>
        <end position="673"/>
    </location>
</feature>
<dbReference type="PANTHER" id="PTHR37317">
    <property type="entry name" value="BLR8090 PROTEIN"/>
    <property type="match status" value="1"/>
</dbReference>
<dbReference type="InterPro" id="IPR011335">
    <property type="entry name" value="Restrct_endonuc-II-like"/>
</dbReference>
<dbReference type="Gene3D" id="3.40.960.10">
    <property type="entry name" value="VSR Endonuclease"/>
    <property type="match status" value="1"/>
</dbReference>
<sequence>MKASTPDKLWWTCSVAPDHRWAASGSNRVRLGSGCPACAGRQVSVTNNLLNYPELAVQFDLGANGGRTPDLVVATTGKRLWWRCPVADDHRWQAKGADRVAGTGCPACAGQQPSVTNNLLNFPELVAQFDVQANGERTPDQIVAGTHAKLWWTCPVGDDHRWQAKGEDRVAGAGCPACASKRVSVTNSLARYPELAAQFDVQANGCTPEQVVAGTHRRLWWTCAEGPDHHWQATGADRLAGTGCPACAGKRVSVTNSLARHLELAAQFDVQANGGRTPDQIIAGTNERLWWRCPVADDHRWRASGGDRLRGRGCPACAGRQVSVTNSLARHPELAAQFDIQGNGGRTPDQIIAGTNERLWWRCPVADDHRWRASGGDRLRGRGCPACAGRQVSVTNSLARHPELAAQFDIQGNGGRTPDQIIAGTNERLWWRCPVADDHRWVAAGNSRVGSRARGCPACAGRQVSVTNSLARHPVLAAQFDVQANGGRTPDQIVAGTAERLWWRCPVADDHRWRASGGERLEGTGCPACAGKRVSVTNSLARYPELAAQFDVQANGCTPEQVVATTSKRLWWRCAKGPDHRWVASGSNRVHLGAGCPACAGQQLSVTNSLARYPELVAQFDVEANGGRTPDQIVAGTTERLWWRCPVADDHRWRATGDNRVRRGIGCPACAGRQVSVTNNLLNYPELAAQFDVQANGGRTPDQVVAGTNAKLWWACLVAADHRWQAVGSSRIAGSGCPACALVAVSAREVRLAAELAAVLPGLDVDDHRVELPGRRAQHVDVLDHGRRLVVEYDGVYWHAGEKKEAGDRAKTARLTEAGYTVIRVREAPLAPITVADVTVRPTEPIHAVTAAVLDRVAELRPDLLSAAEAAAYRLDGRELATHAAEARLADLRAEAARRRARAADDMGSPRPPDDDEAA</sequence>
<organism evidence="3 4">
    <name type="scientific">Geodermatophilus telluris</name>
    <dbReference type="NCBI Taxonomy" id="1190417"/>
    <lineage>
        <taxon>Bacteria</taxon>
        <taxon>Bacillati</taxon>
        <taxon>Actinomycetota</taxon>
        <taxon>Actinomycetes</taxon>
        <taxon>Geodermatophilales</taxon>
        <taxon>Geodermatophilaceae</taxon>
        <taxon>Geodermatophilus</taxon>
    </lineage>
</organism>
<feature type="domain" description="Treble clef zinc finger" evidence="2">
    <location>
        <begin position="404"/>
        <end position="462"/>
    </location>
</feature>
<feature type="domain" description="Treble clef zinc finger" evidence="2">
    <location>
        <begin position="264"/>
        <end position="320"/>
    </location>
</feature>
<name>A0A1G6U8A6_9ACTN</name>
<evidence type="ECO:0000256" key="1">
    <source>
        <dbReference type="SAM" id="MobiDB-lite"/>
    </source>
</evidence>
<dbReference type="SUPFAM" id="SSF52980">
    <property type="entry name" value="Restriction endonuclease-like"/>
    <property type="match status" value="1"/>
</dbReference>
<evidence type="ECO:0000313" key="4">
    <source>
        <dbReference type="Proteomes" id="UP000199416"/>
    </source>
</evidence>
<dbReference type="PANTHER" id="PTHR37317:SF1">
    <property type="entry name" value="ZINC-RIBBON DOMAIN-CONTAINING PROTEIN-RELATED"/>
    <property type="match status" value="1"/>
</dbReference>
<accession>A0A1G6U8A6</accession>
<evidence type="ECO:0000259" key="2">
    <source>
        <dbReference type="Pfam" id="PF14311"/>
    </source>
</evidence>
<dbReference type="Proteomes" id="UP000199416">
    <property type="component" value="Unassembled WGS sequence"/>
</dbReference>
<gene>
    <name evidence="3" type="ORF">SAMN05660690_4112</name>
</gene>